<comment type="subcellular location">
    <subcellularLocation>
        <location evidence="1">Membrane</location>
        <topology evidence="1">Multi-pass membrane protein</topology>
    </subcellularLocation>
</comment>
<evidence type="ECO:0000256" key="1">
    <source>
        <dbReference type="ARBA" id="ARBA00004141"/>
    </source>
</evidence>
<protein>
    <submittedName>
        <fullName evidence="7">ER-derived vesicles protein ERV14, putative</fullName>
    </submittedName>
</protein>
<dbReference type="PANTHER" id="PTHR12290">
    <property type="entry name" value="CORNICHON-RELATED"/>
    <property type="match status" value="1"/>
</dbReference>
<evidence type="ECO:0000256" key="2">
    <source>
        <dbReference type="ARBA" id="ARBA00010095"/>
    </source>
</evidence>
<dbReference type="GO" id="GO:0016020">
    <property type="term" value="C:membrane"/>
    <property type="evidence" value="ECO:0007669"/>
    <property type="project" value="UniProtKB-SubCell"/>
</dbReference>
<comment type="similarity">
    <text evidence="2">Belongs to the cornichon family.</text>
</comment>
<dbReference type="GO" id="GO:0016192">
    <property type="term" value="P:vesicle-mediated transport"/>
    <property type="evidence" value="ECO:0007669"/>
    <property type="project" value="InterPro"/>
</dbReference>
<dbReference type="RefSeq" id="XP_001737382.1">
    <property type="nucleotide sequence ID" value="XM_001737330.1"/>
</dbReference>
<dbReference type="OrthoDB" id="8775810at2759"/>
<dbReference type="eggNOG" id="KOG2729">
    <property type="taxonomic scope" value="Eukaryota"/>
</dbReference>
<keyword evidence="3 6" id="KW-0812">Transmembrane</keyword>
<dbReference type="GeneID" id="5882416"/>
<evidence type="ECO:0000313" key="8">
    <source>
        <dbReference type="Proteomes" id="UP000008076"/>
    </source>
</evidence>
<accession>B0EGL0</accession>
<gene>
    <name evidence="7" type="ORF">EDI_244930</name>
</gene>
<proteinExistence type="inferred from homology"/>
<keyword evidence="4 6" id="KW-1133">Transmembrane helix</keyword>
<keyword evidence="5 6" id="KW-0472">Membrane</keyword>
<evidence type="ECO:0000256" key="6">
    <source>
        <dbReference type="SAM" id="Phobius"/>
    </source>
</evidence>
<dbReference type="Pfam" id="PF03311">
    <property type="entry name" value="Cornichon"/>
    <property type="match status" value="1"/>
</dbReference>
<feature type="transmembrane region" description="Helical" evidence="6">
    <location>
        <begin position="6"/>
        <end position="30"/>
    </location>
</feature>
<feature type="transmembrane region" description="Helical" evidence="6">
    <location>
        <begin position="116"/>
        <end position="140"/>
    </location>
</feature>
<reference evidence="8" key="1">
    <citation type="submission" date="2007-12" db="EMBL/GenBank/DDBJ databases">
        <title>Annotation of Entamoeba dispar SAW760.</title>
        <authorList>
            <person name="Lorenzi H."/>
            <person name="Inman J."/>
            <person name="Schobel S."/>
            <person name="Amedeo P."/>
            <person name="Caler E."/>
        </authorList>
    </citation>
    <scope>NUCLEOTIDE SEQUENCE [LARGE SCALE GENOMIC DNA]</scope>
    <source>
        <strain evidence="8">ATCC PRA-260 / SAW760</strain>
    </source>
</reference>
<keyword evidence="8" id="KW-1185">Reference proteome</keyword>
<organism evidence="8">
    <name type="scientific">Entamoeba dispar (strain ATCC PRA-260 / SAW760)</name>
    <dbReference type="NCBI Taxonomy" id="370354"/>
    <lineage>
        <taxon>Eukaryota</taxon>
        <taxon>Amoebozoa</taxon>
        <taxon>Evosea</taxon>
        <taxon>Archamoebae</taxon>
        <taxon>Mastigamoebida</taxon>
        <taxon>Entamoebidae</taxon>
        <taxon>Entamoeba</taxon>
    </lineage>
</organism>
<dbReference type="OMA" id="HKKECFI"/>
<sequence length="148" mass="17252">MSNFTLITTWLSGIVLCGVNLVNVLFHALCIVDLESDELSPIDFCRRVNRLLFPEFVIHSIITLIFIPHLNWLELLLTLPVLLFDIIQLFKKDFQYNPTSVFYQIKSREKLSYTKLAYYLALIFILLARLLYFVIITYSLSKGKNSKV</sequence>
<evidence type="ECO:0000256" key="3">
    <source>
        <dbReference type="ARBA" id="ARBA00022692"/>
    </source>
</evidence>
<dbReference type="SMART" id="SM01398">
    <property type="entry name" value="Cornichon"/>
    <property type="match status" value="1"/>
</dbReference>
<evidence type="ECO:0000313" key="7">
    <source>
        <dbReference type="EMBL" id="EDR26342.1"/>
    </source>
</evidence>
<evidence type="ECO:0000256" key="5">
    <source>
        <dbReference type="ARBA" id="ARBA00023136"/>
    </source>
</evidence>
<dbReference type="VEuPathDB" id="AmoebaDB:EDI_244930"/>
<dbReference type="EMBL" id="DS549211">
    <property type="protein sequence ID" value="EDR26342.1"/>
    <property type="molecule type" value="Genomic_DNA"/>
</dbReference>
<dbReference type="KEGG" id="edi:EDI_244930"/>
<dbReference type="InterPro" id="IPR003377">
    <property type="entry name" value="Cornichon"/>
</dbReference>
<dbReference type="Proteomes" id="UP000008076">
    <property type="component" value="Unassembled WGS sequence"/>
</dbReference>
<evidence type="ECO:0000256" key="4">
    <source>
        <dbReference type="ARBA" id="ARBA00022989"/>
    </source>
</evidence>
<dbReference type="AlphaFoldDB" id="B0EGL0"/>
<name>B0EGL0_ENTDS</name>